<protein>
    <submittedName>
        <fullName evidence="1">Uncharacterized protein</fullName>
    </submittedName>
</protein>
<dbReference type="AlphaFoldDB" id="A0AA35QUY4"/>
<accession>A0AA35QUY4</accession>
<comment type="caution">
    <text evidence="1">The sequence shown here is derived from an EMBL/GenBank/DDBJ whole genome shotgun (WGS) entry which is preliminary data.</text>
</comment>
<evidence type="ECO:0000313" key="2">
    <source>
        <dbReference type="Proteomes" id="UP001174909"/>
    </source>
</evidence>
<evidence type="ECO:0000313" key="1">
    <source>
        <dbReference type="EMBL" id="CAI7992369.1"/>
    </source>
</evidence>
<reference evidence="1" key="1">
    <citation type="submission" date="2023-03" db="EMBL/GenBank/DDBJ databases">
        <authorList>
            <person name="Steffen K."/>
            <person name="Cardenas P."/>
        </authorList>
    </citation>
    <scope>NUCLEOTIDE SEQUENCE</scope>
</reference>
<dbReference type="Proteomes" id="UP001174909">
    <property type="component" value="Unassembled WGS sequence"/>
</dbReference>
<proteinExistence type="predicted"/>
<gene>
    <name evidence="1" type="ORF">GBAR_LOCUS971</name>
</gene>
<organism evidence="1 2">
    <name type="scientific">Geodia barretti</name>
    <name type="common">Barrett's horny sponge</name>
    <dbReference type="NCBI Taxonomy" id="519541"/>
    <lineage>
        <taxon>Eukaryota</taxon>
        <taxon>Metazoa</taxon>
        <taxon>Porifera</taxon>
        <taxon>Demospongiae</taxon>
        <taxon>Heteroscleromorpha</taxon>
        <taxon>Tetractinellida</taxon>
        <taxon>Astrophorina</taxon>
        <taxon>Geodiidae</taxon>
        <taxon>Geodia</taxon>
    </lineage>
</organism>
<sequence length="381" mass="43879">MAEAPAMDEPLTEDRAAEIAEWLLPVQTNTMCLGITLTLQPTEVEAIHMRYPEPRDRLLQIVIQFLRQANPRWRLIIDALRSRLVNFPGLARRLEEYIVQPVVVVNNHVVVPQPLCAVGNDHGVFAMRSIQSMQQNIASLRNKFDVLKNHIRQCLEMRRIPVERVADALTTLSPDREEQQRLFLESHVSVLFRSGTHYELFGFMNFHWDYLNTPVMENLAQKFDLEEVRVEMESYKSELRQFRQATPLALFAQAHTRRHVDPPPHFRSLVIEFFGWPENATLQDVEVFRKIYASRYNLHECAMMLAHVRSGSFIITWFIPESVVKKLSAKVPRVILKKFSATKLAIAGTCVYQLRKEKVSLIPSLSSVAANEIADTGRPVN</sequence>
<name>A0AA35QUY4_GEOBA</name>
<dbReference type="EMBL" id="CASHTH010000143">
    <property type="protein sequence ID" value="CAI7992369.1"/>
    <property type="molecule type" value="Genomic_DNA"/>
</dbReference>
<keyword evidence="2" id="KW-1185">Reference proteome</keyword>